<keyword evidence="3" id="KW-0378">Hydrolase</keyword>
<evidence type="ECO:0000259" key="6">
    <source>
        <dbReference type="PROSITE" id="PS51716"/>
    </source>
</evidence>
<dbReference type="GO" id="GO:0005525">
    <property type="term" value="F:GTP binding"/>
    <property type="evidence" value="ECO:0007669"/>
    <property type="project" value="UniProtKB-KW"/>
</dbReference>
<keyword evidence="2" id="KW-0547">Nucleotide-binding</keyword>
<dbReference type="PANTHER" id="PTHR32341:SF10">
    <property type="entry name" value="INTERFERON-INDUCIBLE GTPASE 5"/>
    <property type="match status" value="1"/>
</dbReference>
<reference evidence="7" key="1">
    <citation type="submission" date="2019-08" db="EMBL/GenBank/DDBJ databases">
        <title>The improved chromosome-level genome for the pearl oyster Pinctada fucata martensii using PacBio sequencing and Hi-C.</title>
        <authorList>
            <person name="Zheng Z."/>
        </authorList>
    </citation>
    <scope>NUCLEOTIDE SEQUENCE</scope>
    <source>
        <strain evidence="7">ZZ-2019</strain>
        <tissue evidence="7">Adductor muscle</tissue>
    </source>
</reference>
<name>A0AA89BRU3_PINIB</name>
<feature type="domain" description="IRG-type G" evidence="6">
    <location>
        <begin position="7"/>
        <end position="188"/>
    </location>
</feature>
<keyword evidence="5" id="KW-1133">Transmembrane helix</keyword>
<evidence type="ECO:0000256" key="5">
    <source>
        <dbReference type="SAM" id="Phobius"/>
    </source>
</evidence>
<organism evidence="7 8">
    <name type="scientific">Pinctada imbricata</name>
    <name type="common">Atlantic pearl-oyster</name>
    <name type="synonym">Pinctada martensii</name>
    <dbReference type="NCBI Taxonomy" id="66713"/>
    <lineage>
        <taxon>Eukaryota</taxon>
        <taxon>Metazoa</taxon>
        <taxon>Spiralia</taxon>
        <taxon>Lophotrochozoa</taxon>
        <taxon>Mollusca</taxon>
        <taxon>Bivalvia</taxon>
        <taxon>Autobranchia</taxon>
        <taxon>Pteriomorphia</taxon>
        <taxon>Pterioida</taxon>
        <taxon>Pterioidea</taxon>
        <taxon>Pteriidae</taxon>
        <taxon>Pinctada</taxon>
    </lineage>
</organism>
<evidence type="ECO:0000256" key="4">
    <source>
        <dbReference type="ARBA" id="ARBA00023134"/>
    </source>
</evidence>
<dbReference type="Pfam" id="PF05049">
    <property type="entry name" value="IIGP"/>
    <property type="match status" value="1"/>
</dbReference>
<keyword evidence="8" id="KW-1185">Reference proteome</keyword>
<dbReference type="InterPro" id="IPR027417">
    <property type="entry name" value="P-loop_NTPase"/>
</dbReference>
<accession>A0AA89BRU3</accession>
<comment type="similarity">
    <text evidence="1">Belongs to the TRAFAC class dynamin-like GTPase superfamily. IRG family.</text>
</comment>
<dbReference type="Proteomes" id="UP001186944">
    <property type="component" value="Unassembled WGS sequence"/>
</dbReference>
<dbReference type="PROSITE" id="PS51716">
    <property type="entry name" value="G_IRG"/>
    <property type="match status" value="1"/>
</dbReference>
<protein>
    <recommendedName>
        <fullName evidence="6">IRG-type G domain-containing protein</fullName>
    </recommendedName>
</protein>
<proteinExistence type="inferred from homology"/>
<dbReference type="GO" id="GO:0016020">
    <property type="term" value="C:membrane"/>
    <property type="evidence" value="ECO:0007669"/>
    <property type="project" value="InterPro"/>
</dbReference>
<dbReference type="InterPro" id="IPR051515">
    <property type="entry name" value="IRG"/>
</dbReference>
<dbReference type="PANTHER" id="PTHR32341">
    <property type="entry name" value="INTERFERON-INDUCIBLE GTPASE"/>
    <property type="match status" value="1"/>
</dbReference>
<keyword evidence="5" id="KW-0472">Membrane</keyword>
<dbReference type="GO" id="GO:0016787">
    <property type="term" value="F:hydrolase activity"/>
    <property type="evidence" value="ECO:0007669"/>
    <property type="project" value="UniProtKB-KW"/>
</dbReference>
<evidence type="ECO:0000313" key="8">
    <source>
        <dbReference type="Proteomes" id="UP001186944"/>
    </source>
</evidence>
<comment type="caution">
    <text evidence="7">The sequence shown here is derived from an EMBL/GenBank/DDBJ whole genome shotgun (WGS) entry which is preliminary data.</text>
</comment>
<evidence type="ECO:0000256" key="1">
    <source>
        <dbReference type="ARBA" id="ARBA00005429"/>
    </source>
</evidence>
<dbReference type="AlphaFoldDB" id="A0AA89BRU3"/>
<dbReference type="Gene3D" id="3.40.50.300">
    <property type="entry name" value="P-loop containing nucleotide triphosphate hydrolases"/>
    <property type="match status" value="1"/>
</dbReference>
<dbReference type="InterPro" id="IPR007743">
    <property type="entry name" value="Immunity-related_GTPase-like"/>
</dbReference>
<evidence type="ECO:0000256" key="2">
    <source>
        <dbReference type="ARBA" id="ARBA00022741"/>
    </source>
</evidence>
<evidence type="ECO:0000256" key="3">
    <source>
        <dbReference type="ARBA" id="ARBA00022801"/>
    </source>
</evidence>
<feature type="transmembrane region" description="Helical" evidence="5">
    <location>
        <begin position="311"/>
        <end position="330"/>
    </location>
</feature>
<dbReference type="SUPFAM" id="SSF52540">
    <property type="entry name" value="P-loop containing nucleoside triphosphate hydrolases"/>
    <property type="match status" value="1"/>
</dbReference>
<gene>
    <name evidence="7" type="ORF">FSP39_012195</name>
</gene>
<dbReference type="InterPro" id="IPR030385">
    <property type="entry name" value="G_IRG_dom"/>
</dbReference>
<sequence>MEAMKSTKLSIAVMGPSCVGKSSFINNMLGLKEGDLGAATVGDGDTTQIRKAYSHPQIKQLEYYDLPGFGTPFFKMTDNYLREIKVESYDFFLIFYSGTISEGDVWIIQKLLDMKKMFALVRTRADEMKRRAKPLNQSIMEAKDRCETNLREFGIKVKVPTFIISNIDINIGEMNKLFRFIQSSLPELKRKAITLYVQAKTDEIIAQKEEQLLDNAWVAALCMGVATGLPLPGVDIPINYVLLGAEIKSCLLSFGLSAEMFERIPEDVKIRMKTTSAIHKGGVKGYILLNITKIPTIISCALVQEAVEICLPVVGSLITGSVAFVFYLNFLRSIIRKLANEARILRRIYLESVV</sequence>
<evidence type="ECO:0000313" key="7">
    <source>
        <dbReference type="EMBL" id="KAK3093174.1"/>
    </source>
</evidence>
<dbReference type="EMBL" id="VSWD01000009">
    <property type="protein sequence ID" value="KAK3093174.1"/>
    <property type="molecule type" value="Genomic_DNA"/>
</dbReference>
<keyword evidence="5" id="KW-0812">Transmembrane</keyword>
<keyword evidence="4" id="KW-0342">GTP-binding</keyword>